<accession>A0A437S966</accession>
<proteinExistence type="predicted"/>
<comment type="caution">
    <text evidence="1">The sequence shown here is derived from an EMBL/GenBank/DDBJ whole genome shotgun (WGS) entry which is preliminary data.</text>
</comment>
<organism evidence="1 2">
    <name type="scientific">Anaerosphaera multitolerans</name>
    <dbReference type="NCBI Taxonomy" id="2487351"/>
    <lineage>
        <taxon>Bacteria</taxon>
        <taxon>Bacillati</taxon>
        <taxon>Bacillota</taxon>
        <taxon>Tissierellia</taxon>
        <taxon>Tissierellales</taxon>
        <taxon>Peptoniphilaceae</taxon>
        <taxon>Anaerosphaera</taxon>
    </lineage>
</organism>
<dbReference type="EMBL" id="RLIH01000002">
    <property type="protein sequence ID" value="RVU55451.1"/>
    <property type="molecule type" value="Genomic_DNA"/>
</dbReference>
<dbReference type="AlphaFoldDB" id="A0A437S966"/>
<name>A0A437S966_9FIRM</name>
<keyword evidence="2" id="KW-1185">Reference proteome</keyword>
<evidence type="ECO:0000313" key="2">
    <source>
        <dbReference type="Proteomes" id="UP000288812"/>
    </source>
</evidence>
<gene>
    <name evidence="1" type="ORF">EF514_01605</name>
</gene>
<evidence type="ECO:0000313" key="1">
    <source>
        <dbReference type="EMBL" id="RVU55451.1"/>
    </source>
</evidence>
<protein>
    <recommendedName>
        <fullName evidence="3">DUF262 domain-containing protein</fullName>
    </recommendedName>
</protein>
<reference evidence="1 2" key="1">
    <citation type="submission" date="2018-11" db="EMBL/GenBank/DDBJ databases">
        <title>Genome sequencing and assembly of Anaerosphaera sp. nov., GS7-6-2.</title>
        <authorList>
            <person name="Rettenmaier R."/>
            <person name="Liebl W."/>
            <person name="Zverlov V."/>
        </authorList>
    </citation>
    <scope>NUCLEOTIDE SEQUENCE [LARGE SCALE GENOMIC DNA]</scope>
    <source>
        <strain evidence="1 2">GS7-6-2</strain>
    </source>
</reference>
<sequence length="123" mass="14387">MILNCFEMFYRLGFNNRTFPAKNAAIPIILWVYKNNKEDEISKIKFYESNEPDSDDMKIKKWLTLAFLKRIFGGQSDTVLLEIRKLINESNDIDFPLSSIIRSARGNSTKNYSFDSEIIDTLF</sequence>
<evidence type="ECO:0008006" key="3">
    <source>
        <dbReference type="Google" id="ProtNLM"/>
    </source>
</evidence>
<dbReference type="Proteomes" id="UP000288812">
    <property type="component" value="Unassembled WGS sequence"/>
</dbReference>